<protein>
    <submittedName>
        <fullName evidence="7">Periplasmic binding protein</fullName>
    </submittedName>
</protein>
<evidence type="ECO:0000259" key="6">
    <source>
        <dbReference type="PROSITE" id="PS50983"/>
    </source>
</evidence>
<evidence type="ECO:0000256" key="2">
    <source>
        <dbReference type="ARBA" id="ARBA00008814"/>
    </source>
</evidence>
<dbReference type="AlphaFoldDB" id="A0A1Y0I343"/>
<dbReference type="GO" id="GO:1901678">
    <property type="term" value="P:iron coordination entity transport"/>
    <property type="evidence" value="ECO:0007669"/>
    <property type="project" value="UniProtKB-ARBA"/>
</dbReference>
<dbReference type="InterPro" id="IPR033870">
    <property type="entry name" value="FatB"/>
</dbReference>
<dbReference type="SUPFAM" id="SSF53807">
    <property type="entry name" value="Helical backbone' metal receptor"/>
    <property type="match status" value="1"/>
</dbReference>
<evidence type="ECO:0000256" key="1">
    <source>
        <dbReference type="ARBA" id="ARBA00004196"/>
    </source>
</evidence>
<proteinExistence type="inferred from homology"/>
<gene>
    <name evidence="7" type="ORF">OLMES_0526</name>
</gene>
<evidence type="ECO:0000256" key="5">
    <source>
        <dbReference type="ARBA" id="ARBA00022729"/>
    </source>
</evidence>
<dbReference type="KEGG" id="ome:OLMES_0526"/>
<dbReference type="Proteomes" id="UP000196027">
    <property type="component" value="Chromosome"/>
</dbReference>
<keyword evidence="4" id="KW-0410">Iron transport</keyword>
<dbReference type="PANTHER" id="PTHR30532">
    <property type="entry name" value="IRON III DICITRATE-BINDING PERIPLASMIC PROTEIN"/>
    <property type="match status" value="1"/>
</dbReference>
<dbReference type="PROSITE" id="PS50983">
    <property type="entry name" value="FE_B12_PBP"/>
    <property type="match status" value="1"/>
</dbReference>
<sequence>MIKNSWLVVCSVMTFLIWGQQAYGQDETRSVSIEHAQGKLSLSETPSRVVTFDLASLDTLDALNVNVLALPTKSVHDRLAKYSGKPYVNAGSLFEPDYETVAALEPDLVIVATRSSPSFKMLNSIAPTIDLSVWGEGFIEQFKDRSSTLAKIFARQSLYEKRLKGIEHKIAQVRSFSKDAGKALIILTNGGKISAYGPGSRFGWLHYELGFSSVLTSDDPEQASNIGTHGDPVSFEFIHEANPAWLFVVDRDAAVGSARGAARALLDNPIIKRTQAYQSGQIVYLNPMNWYVIAAGLNAVDESVTEVLEALQKSVSQK</sequence>
<accession>A0A1Y0I343</accession>
<name>A0A1Y0I343_9GAMM</name>
<keyword evidence="3" id="KW-0813">Transport</keyword>
<reference evidence="7 8" key="1">
    <citation type="submission" date="2017-05" db="EMBL/GenBank/DDBJ databases">
        <title>Genomic insights into alkan degradation activity of Oleiphilus messinensis.</title>
        <authorList>
            <person name="Kozyavkin S.A."/>
            <person name="Slesarev A.I."/>
            <person name="Golyshin P.N."/>
            <person name="Korzhenkov A."/>
            <person name="Golyshina O.N."/>
            <person name="Toshchakov S.V."/>
        </authorList>
    </citation>
    <scope>NUCLEOTIDE SEQUENCE [LARGE SCALE GENOMIC DNA]</scope>
    <source>
        <strain evidence="7 8">ME102</strain>
    </source>
</reference>
<evidence type="ECO:0000313" key="8">
    <source>
        <dbReference type="Proteomes" id="UP000196027"/>
    </source>
</evidence>
<dbReference type="CDD" id="cd01140">
    <property type="entry name" value="FatB"/>
    <property type="match status" value="1"/>
</dbReference>
<keyword evidence="8" id="KW-1185">Reference proteome</keyword>
<keyword evidence="4" id="KW-0408">Iron</keyword>
<keyword evidence="5" id="KW-0732">Signal</keyword>
<dbReference type="Gene3D" id="3.40.50.1980">
    <property type="entry name" value="Nitrogenase molybdenum iron protein domain"/>
    <property type="match status" value="2"/>
</dbReference>
<dbReference type="Pfam" id="PF01497">
    <property type="entry name" value="Peripla_BP_2"/>
    <property type="match status" value="1"/>
</dbReference>
<feature type="domain" description="Fe/B12 periplasmic-binding" evidence="6">
    <location>
        <begin position="48"/>
        <end position="315"/>
    </location>
</feature>
<dbReference type="InterPro" id="IPR002491">
    <property type="entry name" value="ABC_transptr_periplasmic_BD"/>
</dbReference>
<organism evidence="7 8">
    <name type="scientific">Oleiphilus messinensis</name>
    <dbReference type="NCBI Taxonomy" id="141451"/>
    <lineage>
        <taxon>Bacteria</taxon>
        <taxon>Pseudomonadati</taxon>
        <taxon>Pseudomonadota</taxon>
        <taxon>Gammaproteobacteria</taxon>
        <taxon>Oceanospirillales</taxon>
        <taxon>Oleiphilaceae</taxon>
        <taxon>Oleiphilus</taxon>
    </lineage>
</organism>
<dbReference type="RefSeq" id="WP_198343197.1">
    <property type="nucleotide sequence ID" value="NZ_CP021425.1"/>
</dbReference>
<evidence type="ECO:0000256" key="4">
    <source>
        <dbReference type="ARBA" id="ARBA00022496"/>
    </source>
</evidence>
<dbReference type="EMBL" id="CP021425">
    <property type="protein sequence ID" value="ARU54629.1"/>
    <property type="molecule type" value="Genomic_DNA"/>
</dbReference>
<evidence type="ECO:0000256" key="3">
    <source>
        <dbReference type="ARBA" id="ARBA00022448"/>
    </source>
</evidence>
<dbReference type="PANTHER" id="PTHR30532:SF28">
    <property type="entry name" value="PETROBACTIN-BINDING PROTEIN YCLQ"/>
    <property type="match status" value="1"/>
</dbReference>
<comment type="subcellular location">
    <subcellularLocation>
        <location evidence="1">Cell envelope</location>
    </subcellularLocation>
</comment>
<comment type="similarity">
    <text evidence="2">Belongs to the bacterial solute-binding protein 8 family.</text>
</comment>
<evidence type="ECO:0000313" key="7">
    <source>
        <dbReference type="EMBL" id="ARU54629.1"/>
    </source>
</evidence>
<dbReference type="GO" id="GO:0030288">
    <property type="term" value="C:outer membrane-bounded periplasmic space"/>
    <property type="evidence" value="ECO:0007669"/>
    <property type="project" value="TreeGrafter"/>
</dbReference>
<keyword evidence="4" id="KW-0406">Ion transport</keyword>
<dbReference type="InterPro" id="IPR051313">
    <property type="entry name" value="Bact_iron-sidero_bind"/>
</dbReference>